<organism evidence="8 9">
    <name type="scientific">Powellomyces hirtus</name>
    <dbReference type="NCBI Taxonomy" id="109895"/>
    <lineage>
        <taxon>Eukaryota</taxon>
        <taxon>Fungi</taxon>
        <taxon>Fungi incertae sedis</taxon>
        <taxon>Chytridiomycota</taxon>
        <taxon>Chytridiomycota incertae sedis</taxon>
        <taxon>Chytridiomycetes</taxon>
        <taxon>Spizellomycetales</taxon>
        <taxon>Powellomycetaceae</taxon>
        <taxon>Powellomyces</taxon>
    </lineage>
</organism>
<dbReference type="Proteomes" id="UP000318582">
    <property type="component" value="Unassembled WGS sequence"/>
</dbReference>
<dbReference type="GO" id="GO:0005634">
    <property type="term" value="C:nucleus"/>
    <property type="evidence" value="ECO:0007669"/>
    <property type="project" value="UniProtKB-ARBA"/>
</dbReference>
<dbReference type="Pfam" id="PF00022">
    <property type="entry name" value="Actin"/>
    <property type="match status" value="1"/>
</dbReference>
<dbReference type="EMBL" id="QEAQ01000064">
    <property type="protein sequence ID" value="TPX56819.1"/>
    <property type="molecule type" value="Genomic_DNA"/>
</dbReference>
<evidence type="ECO:0000256" key="2">
    <source>
        <dbReference type="ARBA" id="ARBA00005665"/>
    </source>
</evidence>
<comment type="function">
    <text evidence="5">Component of the SWR1 complex which mediates the ATP-dependent exchange of histone H2A for the H2A variant HZT1 leading to transcriptional regulation of selected genes by chromatin remodeling. Involved in chromosome stability.</text>
</comment>
<proteinExistence type="inferred from homology"/>
<sequence>MGRPISHAVKRIDVGGKLITNHLKEAISFRQWNMMDETFLVNEVKELCCLISQKFHEDQELCRRSFPDNTVKLDYVLPDMALGTKGFIRSPGVDAARPDEQVLVMNNERFTVPEILFNPSDIGIEQAGIPEAIIQAVQQIDPDLQGLFYSNILVVGGNAHLPGFKERLETELRSLIPLEFDLGLTVADRPDTAAWHGAVNWVRRYPENFRQKCVTRQDYLEHGHNICQQSFD</sequence>
<evidence type="ECO:0000256" key="4">
    <source>
        <dbReference type="ARBA" id="ARBA00022490"/>
    </source>
</evidence>
<dbReference type="FunFam" id="3.30.420.40:FF:000058">
    <property type="entry name" value="Putative actin-related protein 5"/>
    <property type="match status" value="1"/>
</dbReference>
<dbReference type="AlphaFoldDB" id="A0A507DYE5"/>
<comment type="caution">
    <text evidence="8">The sequence shown here is derived from an EMBL/GenBank/DDBJ whole genome shotgun (WGS) entry which is preliminary data.</text>
</comment>
<dbReference type="SMART" id="SM00268">
    <property type="entry name" value="ACTIN"/>
    <property type="match status" value="1"/>
</dbReference>
<evidence type="ECO:0000256" key="7">
    <source>
        <dbReference type="ARBA" id="ARBA00073820"/>
    </source>
</evidence>
<dbReference type="Gene3D" id="3.30.420.40">
    <property type="match status" value="2"/>
</dbReference>
<dbReference type="InterPro" id="IPR043129">
    <property type="entry name" value="ATPase_NBD"/>
</dbReference>
<comment type="similarity">
    <text evidence="2">Belongs to the actin family. ARP6 subfamily.</text>
</comment>
<keyword evidence="4" id="KW-0963">Cytoplasm</keyword>
<evidence type="ECO:0000256" key="6">
    <source>
        <dbReference type="ARBA" id="ARBA00063309"/>
    </source>
</evidence>
<gene>
    <name evidence="8" type="ORF">PhCBS80983_g04267</name>
</gene>
<evidence type="ECO:0000313" key="8">
    <source>
        <dbReference type="EMBL" id="TPX56819.1"/>
    </source>
</evidence>
<evidence type="ECO:0000313" key="9">
    <source>
        <dbReference type="Proteomes" id="UP000318582"/>
    </source>
</evidence>
<evidence type="ECO:0000256" key="3">
    <source>
        <dbReference type="ARBA" id="ARBA00018633"/>
    </source>
</evidence>
<accession>A0A507DYE5</accession>
<keyword evidence="9" id="KW-1185">Reference proteome</keyword>
<dbReference type="GO" id="GO:0005737">
    <property type="term" value="C:cytoplasm"/>
    <property type="evidence" value="ECO:0007669"/>
    <property type="project" value="UniProtKB-SubCell"/>
</dbReference>
<dbReference type="InterPro" id="IPR004000">
    <property type="entry name" value="Actin"/>
</dbReference>
<reference evidence="8 9" key="1">
    <citation type="journal article" date="2019" name="Sci. Rep.">
        <title>Comparative genomics of chytrid fungi reveal insights into the obligate biotrophic and pathogenic lifestyle of Synchytrium endobioticum.</title>
        <authorList>
            <person name="van de Vossenberg B.T.L.H."/>
            <person name="Warris S."/>
            <person name="Nguyen H.D.T."/>
            <person name="van Gent-Pelzer M.P.E."/>
            <person name="Joly D.L."/>
            <person name="van de Geest H.C."/>
            <person name="Bonants P.J.M."/>
            <person name="Smith D.S."/>
            <person name="Levesque C.A."/>
            <person name="van der Lee T.A.J."/>
        </authorList>
    </citation>
    <scope>NUCLEOTIDE SEQUENCE [LARGE SCALE GENOMIC DNA]</scope>
    <source>
        <strain evidence="8 9">CBS 809.83</strain>
    </source>
</reference>
<dbReference type="STRING" id="109895.A0A507DYE5"/>
<dbReference type="FunFam" id="3.90.640.10:FF:000014">
    <property type="entry name" value="Putative actin-related protein 6"/>
    <property type="match status" value="1"/>
</dbReference>
<dbReference type="PANTHER" id="PTHR11937">
    <property type="entry name" value="ACTIN"/>
    <property type="match status" value="1"/>
</dbReference>
<comment type="subunit">
    <text evidence="6">Component of the SWR1 chromatin remodeling complex.</text>
</comment>
<dbReference type="Gene3D" id="3.90.640.10">
    <property type="entry name" value="Actin, Chain A, domain 4"/>
    <property type="match status" value="1"/>
</dbReference>
<evidence type="ECO:0000256" key="5">
    <source>
        <dbReference type="ARBA" id="ARBA00025222"/>
    </source>
</evidence>
<evidence type="ECO:0000256" key="1">
    <source>
        <dbReference type="ARBA" id="ARBA00004496"/>
    </source>
</evidence>
<name>A0A507DYE5_9FUNG</name>
<protein>
    <recommendedName>
        <fullName evidence="3">Actin-like protein ARP6</fullName>
    </recommendedName>
    <alternativeName>
        <fullName evidence="7">Actin-like protein arp6</fullName>
    </alternativeName>
</protein>
<dbReference type="SUPFAM" id="SSF53067">
    <property type="entry name" value="Actin-like ATPase domain"/>
    <property type="match status" value="1"/>
</dbReference>
<comment type="subcellular location">
    <subcellularLocation>
        <location evidence="1">Cytoplasm</location>
    </subcellularLocation>
</comment>